<dbReference type="AlphaFoldDB" id="A0A2U3Z8B0"/>
<proteinExistence type="inferred from homology"/>
<dbReference type="InterPro" id="IPR008930">
    <property type="entry name" value="Terpenoid_cyclase/PrenylTrfase"/>
</dbReference>
<dbReference type="Pfam" id="PF13243">
    <property type="entry name" value="SQHop_cyclase_C"/>
    <property type="match status" value="1"/>
</dbReference>
<dbReference type="GO" id="GO:0000250">
    <property type="term" value="F:lanosterol synthase activity"/>
    <property type="evidence" value="ECO:0007669"/>
    <property type="project" value="TreeGrafter"/>
</dbReference>
<gene>
    <name evidence="5" type="primary">LOC102731358</name>
</gene>
<evidence type="ECO:0000256" key="2">
    <source>
        <dbReference type="ARBA" id="ARBA00022737"/>
    </source>
</evidence>
<dbReference type="InterPro" id="IPR018333">
    <property type="entry name" value="Squalene_cyclase"/>
</dbReference>
<dbReference type="InterPro" id="IPR032696">
    <property type="entry name" value="SQ_cyclase_C"/>
</dbReference>
<dbReference type="STRING" id="9713.A0A2U3Z8B0"/>
<dbReference type="PANTHER" id="PTHR11764:SF20">
    <property type="entry name" value="LANOSTEROL SYNTHASE"/>
    <property type="match status" value="1"/>
</dbReference>
<dbReference type="GO" id="GO:0005811">
    <property type="term" value="C:lipid droplet"/>
    <property type="evidence" value="ECO:0007669"/>
    <property type="project" value="InterPro"/>
</dbReference>
<keyword evidence="2" id="KW-0677">Repeat</keyword>
<keyword evidence="4" id="KW-1185">Reference proteome</keyword>
<dbReference type="GO" id="GO:0006695">
    <property type="term" value="P:cholesterol biosynthetic process"/>
    <property type="evidence" value="ECO:0007669"/>
    <property type="project" value="TreeGrafter"/>
</dbReference>
<dbReference type="OrthoDB" id="9669635at2759"/>
<organism evidence="4 5">
    <name type="scientific">Leptonychotes weddellii</name>
    <name type="common">Weddell seal</name>
    <name type="synonym">Otaria weddellii</name>
    <dbReference type="NCBI Taxonomy" id="9713"/>
    <lineage>
        <taxon>Eukaryota</taxon>
        <taxon>Metazoa</taxon>
        <taxon>Chordata</taxon>
        <taxon>Craniata</taxon>
        <taxon>Vertebrata</taxon>
        <taxon>Euteleostomi</taxon>
        <taxon>Mammalia</taxon>
        <taxon>Eutheria</taxon>
        <taxon>Laurasiatheria</taxon>
        <taxon>Carnivora</taxon>
        <taxon>Caniformia</taxon>
        <taxon>Pinnipedia</taxon>
        <taxon>Phocidae</taxon>
        <taxon>Monachinae</taxon>
        <taxon>Lobodontini</taxon>
        <taxon>Leptonychotes</taxon>
    </lineage>
</organism>
<evidence type="ECO:0000313" key="5">
    <source>
        <dbReference type="RefSeq" id="XP_006751973.2"/>
    </source>
</evidence>
<dbReference type="SUPFAM" id="SSF48239">
    <property type="entry name" value="Terpenoid cyclases/Protein prenyltransferases"/>
    <property type="match status" value="1"/>
</dbReference>
<dbReference type="GeneID" id="102731358"/>
<dbReference type="PANTHER" id="PTHR11764">
    <property type="entry name" value="TERPENE CYCLASE/MUTASE FAMILY MEMBER"/>
    <property type="match status" value="1"/>
</dbReference>
<dbReference type="GO" id="GO:0016104">
    <property type="term" value="P:triterpenoid biosynthetic process"/>
    <property type="evidence" value="ECO:0007669"/>
    <property type="project" value="InterPro"/>
</dbReference>
<dbReference type="Proteomes" id="UP000245341">
    <property type="component" value="Unplaced"/>
</dbReference>
<sequence length="134" mass="15010">MGQTYRSGAVCAAVSQACDFLLSRQMVDGGWGEEFESCEQRRYVQSATSQVHNTCWALMGLMAVRHPCVEALERGVRCLLRKQLSNGDWPQENIAGVFNKSCAINYTSYRNVFPIWALGRFSRLYPESALAGHP</sequence>
<reference evidence="5" key="1">
    <citation type="submission" date="2025-08" db="UniProtKB">
        <authorList>
            <consortium name="RefSeq"/>
        </authorList>
    </citation>
    <scope>IDENTIFICATION</scope>
    <source>
        <tissue evidence="5">Liver</tissue>
    </source>
</reference>
<evidence type="ECO:0000256" key="1">
    <source>
        <dbReference type="ARBA" id="ARBA00009755"/>
    </source>
</evidence>
<dbReference type="Gene3D" id="1.50.10.20">
    <property type="match status" value="1"/>
</dbReference>
<evidence type="ECO:0000259" key="3">
    <source>
        <dbReference type="Pfam" id="PF13243"/>
    </source>
</evidence>
<protein>
    <submittedName>
        <fullName evidence="5">Lanosterol synthase-like</fullName>
    </submittedName>
</protein>
<dbReference type="KEGG" id="lww:102731358"/>
<dbReference type="PROSITE" id="PS51257">
    <property type="entry name" value="PROKAR_LIPOPROTEIN"/>
    <property type="match status" value="1"/>
</dbReference>
<dbReference type="RefSeq" id="XP_006751973.2">
    <property type="nucleotide sequence ID" value="XM_006751910.2"/>
</dbReference>
<name>A0A2U3Z8B0_LEPWE</name>
<evidence type="ECO:0000313" key="4">
    <source>
        <dbReference type="Proteomes" id="UP000245341"/>
    </source>
</evidence>
<accession>A0A2U3Z8B0</accession>
<comment type="similarity">
    <text evidence="1">Belongs to the terpene cyclase/mutase family.</text>
</comment>
<feature type="domain" description="Squalene cyclase C-terminal" evidence="3">
    <location>
        <begin position="12"/>
        <end position="122"/>
    </location>
</feature>